<evidence type="ECO:0000313" key="4">
    <source>
        <dbReference type="EMBL" id="TMS35495.1"/>
    </source>
</evidence>
<feature type="region of interest" description="Disordered" evidence="3">
    <location>
        <begin position="650"/>
        <end position="678"/>
    </location>
</feature>
<keyword evidence="5" id="KW-1185">Reference proteome</keyword>
<dbReference type="EMBL" id="CM016762">
    <property type="protein sequence ID" value="TMS35495.1"/>
    <property type="molecule type" value="Genomic_DNA"/>
</dbReference>
<proteinExistence type="inferred from homology"/>
<comment type="caution">
    <text evidence="4">The sequence shown here is derived from an EMBL/GenBank/DDBJ whole genome shotgun (WGS) entry which is preliminary data.</text>
</comment>
<dbReference type="Proteomes" id="UP000298663">
    <property type="component" value="Chromosome X"/>
</dbReference>
<comment type="similarity">
    <text evidence="1">Belongs to the SAPS family.</text>
</comment>
<evidence type="ECO:0000256" key="2">
    <source>
        <dbReference type="ARBA" id="ARBA00023306"/>
    </source>
</evidence>
<protein>
    <submittedName>
        <fullName evidence="4">Uncharacterized protein</fullName>
    </submittedName>
</protein>
<evidence type="ECO:0000313" key="5">
    <source>
        <dbReference type="Proteomes" id="UP000298663"/>
    </source>
</evidence>
<dbReference type="OrthoDB" id="295029at2759"/>
<feature type="compositionally biased region" description="Gly residues" evidence="3">
    <location>
        <begin position="668"/>
        <end position="678"/>
    </location>
</feature>
<dbReference type="PANTHER" id="PTHR12634">
    <property type="entry name" value="SIT4 YEAST -ASSOCIATING PROTEIN-RELATED"/>
    <property type="match status" value="1"/>
</dbReference>
<dbReference type="GO" id="GO:0019903">
    <property type="term" value="F:protein phosphatase binding"/>
    <property type="evidence" value="ECO:0007669"/>
    <property type="project" value="InterPro"/>
</dbReference>
<organism evidence="4 5">
    <name type="scientific">Steinernema carpocapsae</name>
    <name type="common">Entomopathogenic nematode</name>
    <dbReference type="NCBI Taxonomy" id="34508"/>
    <lineage>
        <taxon>Eukaryota</taxon>
        <taxon>Metazoa</taxon>
        <taxon>Ecdysozoa</taxon>
        <taxon>Nematoda</taxon>
        <taxon>Chromadorea</taxon>
        <taxon>Rhabditida</taxon>
        <taxon>Tylenchina</taxon>
        <taxon>Panagrolaimomorpha</taxon>
        <taxon>Strongyloidoidea</taxon>
        <taxon>Steinernematidae</taxon>
        <taxon>Steinernema</taxon>
    </lineage>
</organism>
<feature type="compositionally biased region" description="Polar residues" evidence="3">
    <location>
        <begin position="650"/>
        <end position="660"/>
    </location>
</feature>
<evidence type="ECO:0000256" key="1">
    <source>
        <dbReference type="ARBA" id="ARBA00006180"/>
    </source>
</evidence>
<dbReference type="AlphaFoldDB" id="A0A4U8USE5"/>
<sequence>MFWDQPENQSFSDGDAAVETGAVNFFNQRVLSLSELLDREDVQLCEIIDHDYVLTELRNGTEDRLIEYLSDSKIMMELLSIMLEPSDATDEIMQLGRSSKCGSMVAMRNIALTEAIVGNEDAMKYLRSYLINHRGRFNSNQMQYYKEAIFAAIVICPEKVLGFLQDNTNIDYLESLLQEMYHTPAADILLRLLKMIPSGDFFLYSKTKGCEYDKVLKWLMEADVPSKLLSLLSPEQPSLVHSNVAHVFVEMIHAVRGKSCSQEISEETRAFYKSFFGLEALKRMLNAIHGADVGEPSGRSIVRCLARIMNAILMRIGAEETPSKYMVQTHSDLQHRTNQLGGITREEREAKHLIEVVLLGLEPCETLDKSVEADFRLAMNDFLVSEKPIHTWLSKIICFLEQQEAMVVPTDTMWSELLNAVVHLIDTNNEEVYRSLSEELTMPLDGSFFMETSSDGEKSEKPVLHHLFRMAAKFPECACLHDVAARLLTILLFASEGCGQHITNIFQELTIFEEAMDQIDTGHCSTHSEKIVRGFWFRILLALRVACLCSPLKALIASSITGRFQKRWDDFCAMQLNEHIQKTTSMELLDPNALHESGMSSNDAFEIERMPMGENGGFPEDPLNARTAFDFDANCDADLGNNPFDDFSNSPFLGAGSSTDDPFAPSGSSGGNDGWATF</sequence>
<name>A0A4U8USE5_STECR</name>
<gene>
    <name evidence="4" type="ORF">L596_002888</name>
</gene>
<dbReference type="STRING" id="34508.A0A4U8USE5"/>
<reference evidence="4 5" key="2">
    <citation type="journal article" date="2019" name="G3 (Bethesda)">
        <title>Hybrid Assembly of the Genome of the Entomopathogenic Nematode Steinernema carpocapsae Identifies the X-Chromosome.</title>
        <authorList>
            <person name="Serra L."/>
            <person name="Macchietto M."/>
            <person name="Macias-Munoz A."/>
            <person name="McGill C.J."/>
            <person name="Rodriguez I.M."/>
            <person name="Rodriguez B."/>
            <person name="Murad R."/>
            <person name="Mortazavi A."/>
        </authorList>
    </citation>
    <scope>NUCLEOTIDE SEQUENCE [LARGE SCALE GENOMIC DNA]</scope>
    <source>
        <strain evidence="4 5">ALL</strain>
    </source>
</reference>
<accession>A0A4U8USE5</accession>
<dbReference type="GO" id="GO:0005634">
    <property type="term" value="C:nucleus"/>
    <property type="evidence" value="ECO:0007669"/>
    <property type="project" value="TreeGrafter"/>
</dbReference>
<dbReference type="GO" id="GO:0005829">
    <property type="term" value="C:cytosol"/>
    <property type="evidence" value="ECO:0007669"/>
    <property type="project" value="TreeGrafter"/>
</dbReference>
<dbReference type="GO" id="GO:0019888">
    <property type="term" value="F:protein phosphatase regulator activity"/>
    <property type="evidence" value="ECO:0007669"/>
    <property type="project" value="TreeGrafter"/>
</dbReference>
<evidence type="ECO:0000256" key="3">
    <source>
        <dbReference type="SAM" id="MobiDB-lite"/>
    </source>
</evidence>
<reference evidence="4 5" key="1">
    <citation type="journal article" date="2015" name="Genome Biol.">
        <title>Comparative genomics of Steinernema reveals deeply conserved gene regulatory networks.</title>
        <authorList>
            <person name="Dillman A.R."/>
            <person name="Macchietto M."/>
            <person name="Porter C.F."/>
            <person name="Rogers A."/>
            <person name="Williams B."/>
            <person name="Antoshechkin I."/>
            <person name="Lee M.M."/>
            <person name="Goodwin Z."/>
            <person name="Lu X."/>
            <person name="Lewis E.E."/>
            <person name="Goodrich-Blair H."/>
            <person name="Stock S.P."/>
            <person name="Adams B.J."/>
            <person name="Sternberg P.W."/>
            <person name="Mortazavi A."/>
        </authorList>
    </citation>
    <scope>NUCLEOTIDE SEQUENCE [LARGE SCALE GENOMIC DNA]</scope>
    <source>
        <strain evidence="4 5">ALL</strain>
    </source>
</reference>
<dbReference type="EMBL" id="AZBU02000001">
    <property type="protein sequence ID" value="TMS35495.1"/>
    <property type="molecule type" value="Genomic_DNA"/>
</dbReference>
<dbReference type="PANTHER" id="PTHR12634:SF8">
    <property type="entry name" value="FIERY MOUNTAIN, ISOFORM D"/>
    <property type="match status" value="1"/>
</dbReference>
<dbReference type="InterPro" id="IPR007587">
    <property type="entry name" value="SAPS"/>
</dbReference>
<keyword evidence="2" id="KW-0131">Cell cycle</keyword>